<evidence type="ECO:0000256" key="4">
    <source>
        <dbReference type="ARBA" id="ARBA00023136"/>
    </source>
</evidence>
<feature type="transmembrane region" description="Helical" evidence="5">
    <location>
        <begin position="69"/>
        <end position="89"/>
    </location>
</feature>
<dbReference type="AlphaFoldDB" id="A0A4R5A0B7"/>
<keyword evidence="2 5" id="KW-0812">Transmembrane</keyword>
<dbReference type="GO" id="GO:0016020">
    <property type="term" value="C:membrane"/>
    <property type="evidence" value="ECO:0007669"/>
    <property type="project" value="UniProtKB-SubCell"/>
</dbReference>
<reference evidence="6 7" key="1">
    <citation type="submission" date="2019-03" db="EMBL/GenBank/DDBJ databases">
        <title>Draft genome sequences of novel Actinobacteria.</title>
        <authorList>
            <person name="Sahin N."/>
            <person name="Ay H."/>
            <person name="Saygin H."/>
        </authorList>
    </citation>
    <scope>NUCLEOTIDE SEQUENCE [LARGE SCALE GENOMIC DNA]</scope>
    <source>
        <strain evidence="6 7">H3C3</strain>
    </source>
</reference>
<feature type="transmembrane region" description="Helical" evidence="5">
    <location>
        <begin position="95"/>
        <end position="112"/>
    </location>
</feature>
<comment type="subcellular location">
    <subcellularLocation>
        <location evidence="1">Membrane</location>
        <topology evidence="1">Multi-pass membrane protein</topology>
    </subcellularLocation>
</comment>
<dbReference type="EMBL" id="SMKU01000457">
    <property type="protein sequence ID" value="TDD64044.1"/>
    <property type="molecule type" value="Genomic_DNA"/>
</dbReference>
<dbReference type="Pfam" id="PF13564">
    <property type="entry name" value="DoxX_2"/>
    <property type="match status" value="1"/>
</dbReference>
<keyword evidence="7" id="KW-1185">Reference proteome</keyword>
<evidence type="ECO:0000313" key="6">
    <source>
        <dbReference type="EMBL" id="TDD64044.1"/>
    </source>
</evidence>
<evidence type="ECO:0000256" key="2">
    <source>
        <dbReference type="ARBA" id="ARBA00022692"/>
    </source>
</evidence>
<sequence>MSTSLIAVTLATAAWVGFSGFSLLRRADFVVQPLIAYGVPRTWWTWLAVAKATGAIGLLVGLAIPAVGIAAAVGLVAYFAGAIVTVLHARSFKTLPFPVLYLAPVVATLIVAS</sequence>
<proteinExistence type="predicted"/>
<keyword evidence="4 5" id="KW-0472">Membrane</keyword>
<name>A0A4R5A0B7_9ACTN</name>
<protein>
    <submittedName>
        <fullName evidence="6">DoxX family protein</fullName>
    </submittedName>
</protein>
<organism evidence="6 7">
    <name type="scientific">Actinomadura rubrisoli</name>
    <dbReference type="NCBI Taxonomy" id="2530368"/>
    <lineage>
        <taxon>Bacteria</taxon>
        <taxon>Bacillati</taxon>
        <taxon>Actinomycetota</taxon>
        <taxon>Actinomycetes</taxon>
        <taxon>Streptosporangiales</taxon>
        <taxon>Thermomonosporaceae</taxon>
        <taxon>Actinomadura</taxon>
    </lineage>
</organism>
<feature type="transmembrane region" description="Helical" evidence="5">
    <location>
        <begin position="43"/>
        <end position="62"/>
    </location>
</feature>
<dbReference type="OrthoDB" id="2629817at2"/>
<gene>
    <name evidence="6" type="ORF">E1298_42790</name>
</gene>
<keyword evidence="3 5" id="KW-1133">Transmembrane helix</keyword>
<dbReference type="RefSeq" id="WP_131903108.1">
    <property type="nucleotide sequence ID" value="NZ_SMKU01000457.1"/>
</dbReference>
<evidence type="ECO:0000256" key="3">
    <source>
        <dbReference type="ARBA" id="ARBA00022989"/>
    </source>
</evidence>
<evidence type="ECO:0000313" key="7">
    <source>
        <dbReference type="Proteomes" id="UP000294513"/>
    </source>
</evidence>
<dbReference type="InterPro" id="IPR032808">
    <property type="entry name" value="DoxX"/>
</dbReference>
<evidence type="ECO:0000256" key="5">
    <source>
        <dbReference type="SAM" id="Phobius"/>
    </source>
</evidence>
<evidence type="ECO:0000256" key="1">
    <source>
        <dbReference type="ARBA" id="ARBA00004141"/>
    </source>
</evidence>
<accession>A0A4R5A0B7</accession>
<dbReference type="Proteomes" id="UP000294513">
    <property type="component" value="Unassembled WGS sequence"/>
</dbReference>
<comment type="caution">
    <text evidence="6">The sequence shown here is derived from an EMBL/GenBank/DDBJ whole genome shotgun (WGS) entry which is preliminary data.</text>
</comment>